<dbReference type="PANTHER" id="PTHR22789">
    <property type="entry name" value="FUCULOSE PHOSPHATE ALDOLASE"/>
    <property type="match status" value="1"/>
</dbReference>
<reference evidence="4" key="1">
    <citation type="submission" date="2022-08" db="EMBL/GenBank/DDBJ databases">
        <title>Alicyclobacillus dauci DSM2870, complete genome.</title>
        <authorList>
            <person name="Wang Q."/>
            <person name="Cai R."/>
            <person name="Wang Z."/>
        </authorList>
    </citation>
    <scope>NUCLEOTIDE SEQUENCE</scope>
    <source>
        <strain evidence="4">DSM 28700</strain>
    </source>
</reference>
<name>A0ABY6YYE5_9BACL</name>
<dbReference type="InterPro" id="IPR036409">
    <property type="entry name" value="Aldolase_II/adducin_N_sf"/>
</dbReference>
<evidence type="ECO:0000313" key="5">
    <source>
        <dbReference type="Proteomes" id="UP001164803"/>
    </source>
</evidence>
<sequence length="205" mass="22811">MSFSREQAIEDLVLANHILSNEGILEAFGHVSVRDPDNHEHFLLSRSLAPQFVEAKDIMTFDFEGNVIGESDYRPYAERILHAKIYEARPDVHAVCHHHAAALIPFSTTGVPIKPICHIGGMFFEGVPLYDDYDVSDGMLIVNSREGERIARTLGNRRAVLLRGHGVIVVGGEHQRNRHGVHLHYDQCGNSISLNATGRSKVSLL</sequence>
<keyword evidence="1" id="KW-0479">Metal-binding</keyword>
<accession>A0ABY6YYE5</accession>
<dbReference type="InterPro" id="IPR050197">
    <property type="entry name" value="Aldolase_class_II_sugar_metab"/>
</dbReference>
<dbReference type="PANTHER" id="PTHR22789:SF0">
    <property type="entry name" value="3-OXO-TETRONATE 4-PHOSPHATE DECARBOXYLASE-RELATED"/>
    <property type="match status" value="1"/>
</dbReference>
<dbReference type="EMBL" id="CP104064">
    <property type="protein sequence ID" value="WAH35644.1"/>
    <property type="molecule type" value="Genomic_DNA"/>
</dbReference>
<dbReference type="RefSeq" id="WP_268042927.1">
    <property type="nucleotide sequence ID" value="NZ_CP104064.1"/>
</dbReference>
<dbReference type="InterPro" id="IPR001303">
    <property type="entry name" value="Aldolase_II/adducin_N"/>
</dbReference>
<dbReference type="SUPFAM" id="SSF53639">
    <property type="entry name" value="AraD/HMP-PK domain-like"/>
    <property type="match status" value="1"/>
</dbReference>
<evidence type="ECO:0000259" key="3">
    <source>
        <dbReference type="SMART" id="SM01007"/>
    </source>
</evidence>
<gene>
    <name evidence="4" type="ORF">NZD86_15355</name>
</gene>
<evidence type="ECO:0000256" key="2">
    <source>
        <dbReference type="ARBA" id="ARBA00023239"/>
    </source>
</evidence>
<dbReference type="SMART" id="SM01007">
    <property type="entry name" value="Aldolase_II"/>
    <property type="match status" value="1"/>
</dbReference>
<proteinExistence type="predicted"/>
<evidence type="ECO:0000256" key="1">
    <source>
        <dbReference type="ARBA" id="ARBA00022723"/>
    </source>
</evidence>
<organism evidence="4 5">
    <name type="scientific">Alicyclobacillus dauci</name>
    <dbReference type="NCBI Taxonomy" id="1475485"/>
    <lineage>
        <taxon>Bacteria</taxon>
        <taxon>Bacillati</taxon>
        <taxon>Bacillota</taxon>
        <taxon>Bacilli</taxon>
        <taxon>Bacillales</taxon>
        <taxon>Alicyclobacillaceae</taxon>
        <taxon>Alicyclobacillus</taxon>
    </lineage>
</organism>
<protein>
    <submittedName>
        <fullName evidence="4">Class II aldolase/adducin family protein</fullName>
    </submittedName>
</protein>
<dbReference type="Proteomes" id="UP001164803">
    <property type="component" value="Chromosome"/>
</dbReference>
<feature type="domain" description="Class II aldolase/adducin N-terminal" evidence="3">
    <location>
        <begin position="10"/>
        <end position="183"/>
    </location>
</feature>
<keyword evidence="2" id="KW-0456">Lyase</keyword>
<dbReference type="Pfam" id="PF00596">
    <property type="entry name" value="Aldolase_II"/>
    <property type="match status" value="1"/>
</dbReference>
<dbReference type="Gene3D" id="3.40.225.10">
    <property type="entry name" value="Class II aldolase/adducin N-terminal domain"/>
    <property type="match status" value="1"/>
</dbReference>
<evidence type="ECO:0000313" key="4">
    <source>
        <dbReference type="EMBL" id="WAH35644.1"/>
    </source>
</evidence>
<keyword evidence="5" id="KW-1185">Reference proteome</keyword>